<proteinExistence type="predicted"/>
<sequence>MIWTSSRIQEIGLSSLSCDPIRHVLGHETVLENEKNCDPRDMGHKKYMLLLDTRLAAGYFLVQGDHTNARKWAAISVDAAETYFFGEWRDIQPSGNGSDQPPSREYQEINEHWVDSYDWSMCFIAALQQWDTFDRFAHILRDDVRLNIDQTEAHRAWWLYFCGRVRKRPQQEIAGFRQTVMEAKRAKTDQLLLTWVDALFEGSDDELQDAIKKYFQHHRRVESKKPGLGLAIRGSILLHYGEHLGRQFSRPDNSDLYIVEFGE</sequence>
<dbReference type="EMBL" id="CP036281">
    <property type="protein sequence ID" value="QDU81678.1"/>
    <property type="molecule type" value="Genomic_DNA"/>
</dbReference>
<protein>
    <submittedName>
        <fullName evidence="1">Uncharacterized protein</fullName>
    </submittedName>
</protein>
<reference evidence="1 2" key="1">
    <citation type="submission" date="2019-02" db="EMBL/GenBank/DDBJ databases">
        <title>Deep-cultivation of Planctomycetes and their phenomic and genomic characterization uncovers novel biology.</title>
        <authorList>
            <person name="Wiegand S."/>
            <person name="Jogler M."/>
            <person name="Boedeker C."/>
            <person name="Pinto D."/>
            <person name="Vollmers J."/>
            <person name="Rivas-Marin E."/>
            <person name="Kohn T."/>
            <person name="Peeters S.H."/>
            <person name="Heuer A."/>
            <person name="Rast P."/>
            <person name="Oberbeckmann S."/>
            <person name="Bunk B."/>
            <person name="Jeske O."/>
            <person name="Meyerdierks A."/>
            <person name="Storesund J.E."/>
            <person name="Kallscheuer N."/>
            <person name="Luecker S."/>
            <person name="Lage O.M."/>
            <person name="Pohl T."/>
            <person name="Merkel B.J."/>
            <person name="Hornburger P."/>
            <person name="Mueller R.-W."/>
            <person name="Bruemmer F."/>
            <person name="Labrenz M."/>
            <person name="Spormann A.M."/>
            <person name="Op den Camp H."/>
            <person name="Overmann J."/>
            <person name="Amann R."/>
            <person name="Jetten M.S.M."/>
            <person name="Mascher T."/>
            <person name="Medema M.H."/>
            <person name="Devos D.P."/>
            <person name="Kaster A.-K."/>
            <person name="Ovreas L."/>
            <person name="Rohde M."/>
            <person name="Galperin M.Y."/>
            <person name="Jogler C."/>
        </authorList>
    </citation>
    <scope>NUCLEOTIDE SEQUENCE [LARGE SCALE GENOMIC DNA]</scope>
    <source>
        <strain evidence="1 2">Pla110</strain>
    </source>
</reference>
<accession>A0A518CR39</accession>
<dbReference type="RefSeq" id="WP_144997230.1">
    <property type="nucleotide sequence ID" value="NZ_CP036281.1"/>
</dbReference>
<keyword evidence="2" id="KW-1185">Reference proteome</keyword>
<evidence type="ECO:0000313" key="2">
    <source>
        <dbReference type="Proteomes" id="UP000317178"/>
    </source>
</evidence>
<organism evidence="1 2">
    <name type="scientific">Polystyrenella longa</name>
    <dbReference type="NCBI Taxonomy" id="2528007"/>
    <lineage>
        <taxon>Bacteria</taxon>
        <taxon>Pseudomonadati</taxon>
        <taxon>Planctomycetota</taxon>
        <taxon>Planctomycetia</taxon>
        <taxon>Planctomycetales</taxon>
        <taxon>Planctomycetaceae</taxon>
        <taxon>Polystyrenella</taxon>
    </lineage>
</organism>
<evidence type="ECO:0000313" key="1">
    <source>
        <dbReference type="EMBL" id="QDU81678.1"/>
    </source>
</evidence>
<dbReference type="AlphaFoldDB" id="A0A518CR39"/>
<dbReference type="Proteomes" id="UP000317178">
    <property type="component" value="Chromosome"/>
</dbReference>
<gene>
    <name evidence="1" type="ORF">Pla110_34220</name>
</gene>
<dbReference type="OrthoDB" id="301232at2"/>
<name>A0A518CR39_9PLAN</name>
<dbReference type="KEGG" id="plon:Pla110_34220"/>